<dbReference type="InterPro" id="IPR036366">
    <property type="entry name" value="PGBDSf"/>
</dbReference>
<evidence type="ECO:0000256" key="2">
    <source>
        <dbReference type="ARBA" id="ARBA00022679"/>
    </source>
</evidence>
<evidence type="ECO:0000313" key="10">
    <source>
        <dbReference type="EMBL" id="CAB5026988.1"/>
    </source>
</evidence>
<proteinExistence type="predicted"/>
<keyword evidence="4" id="KW-0573">Peptidoglycan synthesis</keyword>
<evidence type="ECO:0000256" key="4">
    <source>
        <dbReference type="ARBA" id="ARBA00022984"/>
    </source>
</evidence>
<dbReference type="Gene3D" id="2.40.440.10">
    <property type="entry name" value="L,D-transpeptidase catalytic domain-like"/>
    <property type="match status" value="1"/>
</dbReference>
<evidence type="ECO:0000256" key="1">
    <source>
        <dbReference type="ARBA" id="ARBA00004752"/>
    </source>
</evidence>
<dbReference type="InterPro" id="IPR038063">
    <property type="entry name" value="Transpep_catalytic_dom"/>
</dbReference>
<protein>
    <submittedName>
        <fullName evidence="10">Unannotated protein</fullName>
    </submittedName>
</protein>
<dbReference type="GO" id="GO:0016740">
    <property type="term" value="F:transferase activity"/>
    <property type="evidence" value="ECO:0007669"/>
    <property type="project" value="UniProtKB-KW"/>
</dbReference>
<evidence type="ECO:0000256" key="5">
    <source>
        <dbReference type="ARBA" id="ARBA00023316"/>
    </source>
</evidence>
<reference evidence="10" key="1">
    <citation type="submission" date="2020-05" db="EMBL/GenBank/DDBJ databases">
        <authorList>
            <person name="Chiriac C."/>
            <person name="Salcher M."/>
            <person name="Ghai R."/>
            <person name="Kavagutti S V."/>
        </authorList>
    </citation>
    <scope>NUCLEOTIDE SEQUENCE</scope>
</reference>
<sequence length="323" mass="34399">MVRKAFSLRIVACLAIATVAVGGAVIAGATLRANDKEEAAPTTTSTSTTTTVAPTTTTTLPGLIQPAAVMLPDIAYLTTLGPGSPADIVSAYQQRLTDLKFDPGPVDGSYSQDTIYAVQALQKMYGLERSGRIGTSEEVALETFQYPLPLHPTAEANRTEIDVTKQIITLYENYQVRLITTTSTASGENYCYNTPRLNPTQRICEVATTPSGRFTYYFFYKGTHQGVLGGLYNPFYFNKGIAVHGYDSVPATPASHGCARIPMHISEYFYTLVHQGDPVYVDGGQDAQILSSSPIGGGSPAPAPTSPPETSPPETSPPVTSAT</sequence>
<dbReference type="EMBL" id="CAFBOF010000059">
    <property type="protein sequence ID" value="CAB4988122.1"/>
    <property type="molecule type" value="Genomic_DNA"/>
</dbReference>
<keyword evidence="3" id="KW-0133">Cell shape</keyword>
<dbReference type="PANTHER" id="PTHR30582">
    <property type="entry name" value="L,D-TRANSPEPTIDASE"/>
    <property type="match status" value="1"/>
</dbReference>
<dbReference type="SUPFAM" id="SSF47090">
    <property type="entry name" value="PGBD-like"/>
    <property type="match status" value="1"/>
</dbReference>
<gene>
    <name evidence="8" type="ORF">UFOPK3605_01310</name>
    <name evidence="9" type="ORF">UFOPK3897_01573</name>
    <name evidence="10" type="ORF">UFOPK4121_01027</name>
</gene>
<dbReference type="InterPro" id="IPR050979">
    <property type="entry name" value="LD-transpeptidase"/>
</dbReference>
<accession>A0A6J7REC6</accession>
<dbReference type="GO" id="GO:0018104">
    <property type="term" value="P:peptidoglycan-protein cross-linking"/>
    <property type="evidence" value="ECO:0007669"/>
    <property type="project" value="TreeGrafter"/>
</dbReference>
<feature type="compositionally biased region" description="Low complexity" evidence="6">
    <location>
        <begin position="40"/>
        <end position="57"/>
    </location>
</feature>
<organism evidence="10">
    <name type="scientific">freshwater metagenome</name>
    <dbReference type="NCBI Taxonomy" id="449393"/>
    <lineage>
        <taxon>unclassified sequences</taxon>
        <taxon>metagenomes</taxon>
        <taxon>ecological metagenomes</taxon>
    </lineage>
</organism>
<dbReference type="PROSITE" id="PS52029">
    <property type="entry name" value="LD_TPASE"/>
    <property type="match status" value="1"/>
</dbReference>
<dbReference type="EMBL" id="CAFBMM010000082">
    <property type="protein sequence ID" value="CAB4914083.1"/>
    <property type="molecule type" value="Genomic_DNA"/>
</dbReference>
<dbReference type="InterPro" id="IPR036365">
    <property type="entry name" value="PGBD-like_sf"/>
</dbReference>
<dbReference type="GO" id="GO:0008360">
    <property type="term" value="P:regulation of cell shape"/>
    <property type="evidence" value="ECO:0007669"/>
    <property type="project" value="UniProtKB-KW"/>
</dbReference>
<dbReference type="GO" id="GO:0071555">
    <property type="term" value="P:cell wall organization"/>
    <property type="evidence" value="ECO:0007669"/>
    <property type="project" value="UniProtKB-KW"/>
</dbReference>
<name>A0A6J7REC6_9ZZZZ</name>
<dbReference type="SUPFAM" id="SSF141523">
    <property type="entry name" value="L,D-transpeptidase catalytic domain-like"/>
    <property type="match status" value="1"/>
</dbReference>
<keyword evidence="5" id="KW-0961">Cell wall biogenesis/degradation</keyword>
<feature type="compositionally biased region" description="Pro residues" evidence="6">
    <location>
        <begin position="301"/>
        <end position="316"/>
    </location>
</feature>
<dbReference type="Gene3D" id="1.10.101.10">
    <property type="entry name" value="PGBD-like superfamily/PGBD"/>
    <property type="match status" value="1"/>
</dbReference>
<feature type="region of interest" description="Disordered" evidence="6">
    <location>
        <begin position="284"/>
        <end position="323"/>
    </location>
</feature>
<keyword evidence="2" id="KW-0808">Transferase</keyword>
<evidence type="ECO:0000256" key="6">
    <source>
        <dbReference type="SAM" id="MobiDB-lite"/>
    </source>
</evidence>
<dbReference type="AlphaFoldDB" id="A0A6J7REC6"/>
<dbReference type="Pfam" id="PF03734">
    <property type="entry name" value="YkuD"/>
    <property type="match status" value="1"/>
</dbReference>
<evidence type="ECO:0000259" key="7">
    <source>
        <dbReference type="PROSITE" id="PS52029"/>
    </source>
</evidence>
<dbReference type="UniPathway" id="UPA00219"/>
<dbReference type="Pfam" id="PF01471">
    <property type="entry name" value="PG_binding_1"/>
    <property type="match status" value="1"/>
</dbReference>
<evidence type="ECO:0000256" key="3">
    <source>
        <dbReference type="ARBA" id="ARBA00022960"/>
    </source>
</evidence>
<feature type="region of interest" description="Disordered" evidence="6">
    <location>
        <begin position="35"/>
        <end position="57"/>
    </location>
</feature>
<dbReference type="InterPro" id="IPR002477">
    <property type="entry name" value="Peptidoglycan-bd-like"/>
</dbReference>
<dbReference type="EMBL" id="CAFBPQ010000031">
    <property type="protein sequence ID" value="CAB5026988.1"/>
    <property type="molecule type" value="Genomic_DNA"/>
</dbReference>
<evidence type="ECO:0000313" key="9">
    <source>
        <dbReference type="EMBL" id="CAB4988122.1"/>
    </source>
</evidence>
<comment type="pathway">
    <text evidence="1">Cell wall biogenesis; peptidoglycan biosynthesis.</text>
</comment>
<dbReference type="CDD" id="cd16913">
    <property type="entry name" value="YkuD_like"/>
    <property type="match status" value="1"/>
</dbReference>
<feature type="domain" description="L,D-TPase catalytic" evidence="7">
    <location>
        <begin position="157"/>
        <end position="282"/>
    </location>
</feature>
<dbReference type="PANTHER" id="PTHR30582:SF2">
    <property type="entry name" value="L,D-TRANSPEPTIDASE YCIB-RELATED"/>
    <property type="match status" value="1"/>
</dbReference>
<dbReference type="GO" id="GO:0005576">
    <property type="term" value="C:extracellular region"/>
    <property type="evidence" value="ECO:0007669"/>
    <property type="project" value="TreeGrafter"/>
</dbReference>
<dbReference type="GO" id="GO:0071972">
    <property type="term" value="F:peptidoglycan L,D-transpeptidase activity"/>
    <property type="evidence" value="ECO:0007669"/>
    <property type="project" value="TreeGrafter"/>
</dbReference>
<evidence type="ECO:0000313" key="8">
    <source>
        <dbReference type="EMBL" id="CAB4914083.1"/>
    </source>
</evidence>
<dbReference type="InterPro" id="IPR005490">
    <property type="entry name" value="LD_TPept_cat_dom"/>
</dbReference>